<dbReference type="EMBL" id="LYVF01000062">
    <property type="protein sequence ID" value="OAT85479.1"/>
    <property type="molecule type" value="Genomic_DNA"/>
</dbReference>
<comment type="caution">
    <text evidence="2">The sequence shown here is derived from an EMBL/GenBank/DDBJ whole genome shotgun (WGS) entry which is preliminary data.</text>
</comment>
<proteinExistence type="predicted"/>
<gene>
    <name evidence="2" type="ORF">A6M21_06070</name>
</gene>
<reference evidence="2 3" key="1">
    <citation type="submission" date="2016-04" db="EMBL/GenBank/DDBJ databases">
        <authorList>
            <person name="Evans L.H."/>
            <person name="Alamgir A."/>
            <person name="Owens N."/>
            <person name="Weber N.D."/>
            <person name="Virtaneva K."/>
            <person name="Barbian K."/>
            <person name="Babar A."/>
            <person name="Rosenke K."/>
        </authorList>
    </citation>
    <scope>NUCLEOTIDE SEQUENCE [LARGE SCALE GENOMIC DNA]</scope>
    <source>
        <strain evidence="2 3">LMa1</strain>
    </source>
</reference>
<feature type="domain" description="Cupin type-2" evidence="1">
    <location>
        <begin position="46"/>
        <end position="112"/>
    </location>
</feature>
<dbReference type="InterPro" id="IPR011051">
    <property type="entry name" value="RmlC_Cupin_sf"/>
</dbReference>
<dbReference type="RefSeq" id="WP_066666826.1">
    <property type="nucleotide sequence ID" value="NZ_LYVF01000062.1"/>
</dbReference>
<evidence type="ECO:0000259" key="1">
    <source>
        <dbReference type="Pfam" id="PF07883"/>
    </source>
</evidence>
<dbReference type="STRING" id="1838280.A6M21_06070"/>
<evidence type="ECO:0000313" key="2">
    <source>
        <dbReference type="EMBL" id="OAT85479.1"/>
    </source>
</evidence>
<dbReference type="AlphaFoldDB" id="A0A1B7LH34"/>
<dbReference type="PANTHER" id="PTHR37694">
    <property type="entry name" value="SLR8022 PROTEIN"/>
    <property type="match status" value="1"/>
</dbReference>
<dbReference type="Pfam" id="PF07883">
    <property type="entry name" value="Cupin_2"/>
    <property type="match status" value="1"/>
</dbReference>
<dbReference type="CDD" id="cd02230">
    <property type="entry name" value="cupin_HP0902-like"/>
    <property type="match status" value="1"/>
</dbReference>
<organism evidence="2 3">
    <name type="scientific">Desulfotomaculum copahuensis</name>
    <dbReference type="NCBI Taxonomy" id="1838280"/>
    <lineage>
        <taxon>Bacteria</taxon>
        <taxon>Bacillati</taxon>
        <taxon>Bacillota</taxon>
        <taxon>Clostridia</taxon>
        <taxon>Eubacteriales</taxon>
        <taxon>Desulfotomaculaceae</taxon>
        <taxon>Desulfotomaculum</taxon>
    </lineage>
</organism>
<dbReference type="InterPro" id="IPR013096">
    <property type="entry name" value="Cupin_2"/>
</dbReference>
<dbReference type="SUPFAM" id="SSF51182">
    <property type="entry name" value="RmlC-like cupins"/>
    <property type="match status" value="1"/>
</dbReference>
<accession>A0A1B7LH34</accession>
<dbReference type="PANTHER" id="PTHR37694:SF1">
    <property type="entry name" value="SLR8022 PROTEIN"/>
    <property type="match status" value="1"/>
</dbReference>
<dbReference type="Proteomes" id="UP000078532">
    <property type="component" value="Unassembled WGS sequence"/>
</dbReference>
<dbReference type="InterPro" id="IPR014710">
    <property type="entry name" value="RmlC-like_jellyroll"/>
</dbReference>
<dbReference type="Gene3D" id="2.60.120.10">
    <property type="entry name" value="Jelly Rolls"/>
    <property type="match status" value="1"/>
</dbReference>
<sequence>MEQNKGHSGTNVPAAKVLALPGLLNYQEGAVVSRTVIDQKTGTVTLFAFDEGQGLSEHTAPYDAMVYLLDGEAEVTIAGQPLHLKTGEMVIMPANQPHALRAIRKFKMLLIMIRYAM</sequence>
<keyword evidence="3" id="KW-1185">Reference proteome</keyword>
<name>A0A1B7LH34_9FIRM</name>
<protein>
    <submittedName>
        <fullName evidence="2">Cupin</fullName>
    </submittedName>
</protein>
<dbReference type="OrthoDB" id="9793184at2"/>
<evidence type="ECO:0000313" key="3">
    <source>
        <dbReference type="Proteomes" id="UP000078532"/>
    </source>
</evidence>